<evidence type="ECO:0000256" key="2">
    <source>
        <dbReference type="ARBA" id="ARBA00012438"/>
    </source>
</evidence>
<dbReference type="CDD" id="cd00130">
    <property type="entry name" value="PAS"/>
    <property type="match status" value="1"/>
</dbReference>
<name>A0A538TBT8_UNCEI</name>
<dbReference type="GO" id="GO:0000155">
    <property type="term" value="F:phosphorelay sensor kinase activity"/>
    <property type="evidence" value="ECO:0007669"/>
    <property type="project" value="InterPro"/>
</dbReference>
<dbReference type="SUPFAM" id="SSF55874">
    <property type="entry name" value="ATPase domain of HSP90 chaperone/DNA topoisomerase II/histidine kinase"/>
    <property type="match status" value="1"/>
</dbReference>
<dbReference type="CDD" id="cd00082">
    <property type="entry name" value="HisKA"/>
    <property type="match status" value="1"/>
</dbReference>
<keyword evidence="8" id="KW-0902">Two-component regulatory system</keyword>
<dbReference type="Proteomes" id="UP000320913">
    <property type="component" value="Unassembled WGS sequence"/>
</dbReference>
<sequence length="398" mass="42965">MRSRSVLHAGGVPSPPGQHGIDAAWSFLRHAPFGVIAIGRDGTVLAINPAASSLLGYSAEEVEGEDIARILRAPRGESHVTPGACAAPEGPREVEVVTRAGDVLPVGLRLLPLESLDGSLQGTLALFQDLREQKALEEQWRRRDRLASLGALAAGVAHEIRNPLAGIGTSAQVMKRRLEVGDPRAQFIDLILEEVSRLDRIVTGLLQFARPATPKLQRQSILPALEKALTLVHEVAVRQNVLIRVERADTVPDVYVDLDQLIQVILNVLMNALQALDRGGELLVQVGPVRKRLAERSRLGRRAGDRLGQEPPAPLLDLVEVRIQDNGPGIPAAVLARVFDPFYTTRTQGTGLGLSICQTIIREHGGSISIESVVGQGTSVLIDLPVEKRHGTRRGSPR</sequence>
<dbReference type="PRINTS" id="PR00344">
    <property type="entry name" value="BCTRLSENSOR"/>
</dbReference>
<dbReference type="InterPro" id="IPR013656">
    <property type="entry name" value="PAS_4"/>
</dbReference>
<dbReference type="Gene3D" id="3.30.450.20">
    <property type="entry name" value="PAS domain"/>
    <property type="match status" value="1"/>
</dbReference>
<dbReference type="InterPro" id="IPR003661">
    <property type="entry name" value="HisK_dim/P_dom"/>
</dbReference>
<evidence type="ECO:0000256" key="6">
    <source>
        <dbReference type="ARBA" id="ARBA00022777"/>
    </source>
</evidence>
<dbReference type="EC" id="2.7.13.3" evidence="2"/>
<keyword evidence="3" id="KW-0597">Phosphoprotein</keyword>
<dbReference type="PROSITE" id="PS50112">
    <property type="entry name" value="PAS"/>
    <property type="match status" value="1"/>
</dbReference>
<keyword evidence="4" id="KW-0808">Transferase</keyword>
<organism evidence="12 13">
    <name type="scientific">Eiseniibacteriota bacterium</name>
    <dbReference type="NCBI Taxonomy" id="2212470"/>
    <lineage>
        <taxon>Bacteria</taxon>
        <taxon>Candidatus Eiseniibacteriota</taxon>
    </lineage>
</organism>
<evidence type="ECO:0000256" key="8">
    <source>
        <dbReference type="ARBA" id="ARBA00023012"/>
    </source>
</evidence>
<proteinExistence type="predicted"/>
<dbReference type="Pfam" id="PF00512">
    <property type="entry name" value="HisKA"/>
    <property type="match status" value="1"/>
</dbReference>
<accession>A0A538TBT8</accession>
<feature type="domain" description="PAC" evidence="11">
    <location>
        <begin position="90"/>
        <end position="142"/>
    </location>
</feature>
<evidence type="ECO:0000256" key="3">
    <source>
        <dbReference type="ARBA" id="ARBA00022553"/>
    </source>
</evidence>
<dbReference type="InterPro" id="IPR004358">
    <property type="entry name" value="Sig_transdc_His_kin-like_C"/>
</dbReference>
<dbReference type="PROSITE" id="PS50113">
    <property type="entry name" value="PAC"/>
    <property type="match status" value="1"/>
</dbReference>
<comment type="catalytic activity">
    <reaction evidence="1">
        <text>ATP + protein L-histidine = ADP + protein N-phospho-L-histidine.</text>
        <dbReference type="EC" id="2.7.13.3"/>
    </reaction>
</comment>
<evidence type="ECO:0000256" key="7">
    <source>
        <dbReference type="ARBA" id="ARBA00022840"/>
    </source>
</evidence>
<evidence type="ECO:0000313" key="13">
    <source>
        <dbReference type="Proteomes" id="UP000320913"/>
    </source>
</evidence>
<dbReference type="PANTHER" id="PTHR43065:SF10">
    <property type="entry name" value="PEROXIDE STRESS-ACTIVATED HISTIDINE KINASE MAK3"/>
    <property type="match status" value="1"/>
</dbReference>
<dbReference type="Pfam" id="PF08448">
    <property type="entry name" value="PAS_4"/>
    <property type="match status" value="1"/>
</dbReference>
<dbReference type="SUPFAM" id="SSF55785">
    <property type="entry name" value="PYP-like sensor domain (PAS domain)"/>
    <property type="match status" value="1"/>
</dbReference>
<dbReference type="InterPro" id="IPR036890">
    <property type="entry name" value="HATPase_C_sf"/>
</dbReference>
<dbReference type="InterPro" id="IPR035965">
    <property type="entry name" value="PAS-like_dom_sf"/>
</dbReference>
<dbReference type="InterPro" id="IPR000014">
    <property type="entry name" value="PAS"/>
</dbReference>
<dbReference type="Gene3D" id="1.10.287.130">
    <property type="match status" value="1"/>
</dbReference>
<protein>
    <recommendedName>
        <fullName evidence="2">histidine kinase</fullName>
        <ecNumber evidence="2">2.7.13.3</ecNumber>
    </recommendedName>
</protein>
<dbReference type="PROSITE" id="PS50109">
    <property type="entry name" value="HIS_KIN"/>
    <property type="match status" value="1"/>
</dbReference>
<dbReference type="Gene3D" id="3.30.565.10">
    <property type="entry name" value="Histidine kinase-like ATPase, C-terminal domain"/>
    <property type="match status" value="1"/>
</dbReference>
<dbReference type="Pfam" id="PF02518">
    <property type="entry name" value="HATPase_c"/>
    <property type="match status" value="1"/>
</dbReference>
<evidence type="ECO:0000259" key="9">
    <source>
        <dbReference type="PROSITE" id="PS50109"/>
    </source>
</evidence>
<dbReference type="InterPro" id="IPR036097">
    <property type="entry name" value="HisK_dim/P_sf"/>
</dbReference>
<dbReference type="SMART" id="SM00387">
    <property type="entry name" value="HATPase_c"/>
    <property type="match status" value="1"/>
</dbReference>
<keyword evidence="7" id="KW-0067">ATP-binding</keyword>
<feature type="domain" description="Histidine kinase" evidence="9">
    <location>
        <begin position="155"/>
        <end position="388"/>
    </location>
</feature>
<keyword evidence="6" id="KW-0418">Kinase</keyword>
<keyword evidence="5" id="KW-0547">Nucleotide-binding</keyword>
<dbReference type="SMART" id="SM00388">
    <property type="entry name" value="HisKA"/>
    <property type="match status" value="1"/>
</dbReference>
<dbReference type="PANTHER" id="PTHR43065">
    <property type="entry name" value="SENSOR HISTIDINE KINASE"/>
    <property type="match status" value="1"/>
</dbReference>
<evidence type="ECO:0000259" key="11">
    <source>
        <dbReference type="PROSITE" id="PS50113"/>
    </source>
</evidence>
<dbReference type="SUPFAM" id="SSF47384">
    <property type="entry name" value="Homodimeric domain of signal transducing histidine kinase"/>
    <property type="match status" value="1"/>
</dbReference>
<dbReference type="AlphaFoldDB" id="A0A538TBT8"/>
<evidence type="ECO:0000256" key="4">
    <source>
        <dbReference type="ARBA" id="ARBA00022679"/>
    </source>
</evidence>
<dbReference type="NCBIfam" id="TIGR00229">
    <property type="entry name" value="sensory_box"/>
    <property type="match status" value="1"/>
</dbReference>
<evidence type="ECO:0000259" key="10">
    <source>
        <dbReference type="PROSITE" id="PS50112"/>
    </source>
</evidence>
<evidence type="ECO:0000313" key="12">
    <source>
        <dbReference type="EMBL" id="TMQ61125.1"/>
    </source>
</evidence>
<gene>
    <name evidence="12" type="ORF">E6K75_01865</name>
</gene>
<reference evidence="12 13" key="1">
    <citation type="journal article" date="2019" name="Nat. Microbiol.">
        <title>Mediterranean grassland soil C-N compound turnover is dependent on rainfall and depth, and is mediated by genomically divergent microorganisms.</title>
        <authorList>
            <person name="Diamond S."/>
            <person name="Andeer P.F."/>
            <person name="Li Z."/>
            <person name="Crits-Christoph A."/>
            <person name="Burstein D."/>
            <person name="Anantharaman K."/>
            <person name="Lane K.R."/>
            <person name="Thomas B.C."/>
            <person name="Pan C."/>
            <person name="Northen T.R."/>
            <person name="Banfield J.F."/>
        </authorList>
    </citation>
    <scope>NUCLEOTIDE SEQUENCE [LARGE SCALE GENOMIC DNA]</scope>
    <source>
        <strain evidence="12">WS_5</strain>
    </source>
</reference>
<dbReference type="EMBL" id="VBOV01000044">
    <property type="protein sequence ID" value="TMQ61125.1"/>
    <property type="molecule type" value="Genomic_DNA"/>
</dbReference>
<comment type="caution">
    <text evidence="12">The sequence shown here is derived from an EMBL/GenBank/DDBJ whole genome shotgun (WGS) entry which is preliminary data.</text>
</comment>
<dbReference type="GO" id="GO:0005524">
    <property type="term" value="F:ATP binding"/>
    <property type="evidence" value="ECO:0007669"/>
    <property type="project" value="UniProtKB-KW"/>
</dbReference>
<dbReference type="SMART" id="SM00091">
    <property type="entry name" value="PAS"/>
    <property type="match status" value="1"/>
</dbReference>
<feature type="domain" description="PAS" evidence="10">
    <location>
        <begin position="28"/>
        <end position="65"/>
    </location>
</feature>
<dbReference type="InterPro" id="IPR000700">
    <property type="entry name" value="PAS-assoc_C"/>
</dbReference>
<evidence type="ECO:0000256" key="5">
    <source>
        <dbReference type="ARBA" id="ARBA00022741"/>
    </source>
</evidence>
<evidence type="ECO:0000256" key="1">
    <source>
        <dbReference type="ARBA" id="ARBA00000085"/>
    </source>
</evidence>
<dbReference type="InterPro" id="IPR003594">
    <property type="entry name" value="HATPase_dom"/>
</dbReference>
<dbReference type="InterPro" id="IPR005467">
    <property type="entry name" value="His_kinase_dom"/>
</dbReference>